<feature type="domain" description="VOC" evidence="1">
    <location>
        <begin position="7"/>
        <end position="126"/>
    </location>
</feature>
<dbReference type="RefSeq" id="WP_138127170.1">
    <property type="nucleotide sequence ID" value="NZ_SWLG01000008.1"/>
</dbReference>
<protein>
    <submittedName>
        <fullName evidence="2">VOC family protein</fullName>
    </submittedName>
</protein>
<comment type="caution">
    <text evidence="2">The sequence shown here is derived from an EMBL/GenBank/DDBJ whole genome shotgun (WGS) entry which is preliminary data.</text>
</comment>
<keyword evidence="3" id="KW-1185">Reference proteome</keyword>
<evidence type="ECO:0000313" key="2">
    <source>
        <dbReference type="EMBL" id="TLS36972.1"/>
    </source>
</evidence>
<proteinExistence type="predicted"/>
<reference evidence="2 3" key="1">
    <citation type="submission" date="2019-04" db="EMBL/GenBank/DDBJ databases">
        <title>Bacillus caeni sp. nov., a bacterium isolated from mangrove sediment.</title>
        <authorList>
            <person name="Huang H."/>
            <person name="Mo K."/>
            <person name="Hu Y."/>
        </authorList>
    </citation>
    <scope>NUCLEOTIDE SEQUENCE [LARGE SCALE GENOMIC DNA]</scope>
    <source>
        <strain evidence="2 3">HB172195</strain>
    </source>
</reference>
<name>A0A5R9F043_9BACL</name>
<sequence length="137" mass="15945">MKQELLRIGTTYIPVTDLEKSTEWYNEKLGAEVNYKDNKKSILELANQSFFLVKAKAGQILNFTDIDGNEHFPFTFEVDGEDKLVKLHNELMEKGVRVGEIEDRGHQGRNFVFYDPDGNKFDVWSVLSKRFKDYFGL</sequence>
<dbReference type="Proteomes" id="UP000308230">
    <property type="component" value="Unassembled WGS sequence"/>
</dbReference>
<dbReference type="Pfam" id="PF00903">
    <property type="entry name" value="Glyoxalase"/>
    <property type="match status" value="1"/>
</dbReference>
<evidence type="ECO:0000313" key="3">
    <source>
        <dbReference type="Proteomes" id="UP000308230"/>
    </source>
</evidence>
<dbReference type="OrthoDB" id="291991at2"/>
<dbReference type="InterPro" id="IPR004360">
    <property type="entry name" value="Glyas_Fos-R_dOase_dom"/>
</dbReference>
<evidence type="ECO:0000259" key="1">
    <source>
        <dbReference type="PROSITE" id="PS51819"/>
    </source>
</evidence>
<gene>
    <name evidence="2" type="ORF">FCL54_13550</name>
</gene>
<dbReference type="Gene3D" id="3.10.180.10">
    <property type="entry name" value="2,3-Dihydroxybiphenyl 1,2-Dioxygenase, domain 1"/>
    <property type="match status" value="1"/>
</dbReference>
<dbReference type="AlphaFoldDB" id="A0A5R9F043"/>
<organism evidence="2 3">
    <name type="scientific">Exobacillus caeni</name>
    <dbReference type="NCBI Taxonomy" id="2574798"/>
    <lineage>
        <taxon>Bacteria</taxon>
        <taxon>Bacillati</taxon>
        <taxon>Bacillota</taxon>
        <taxon>Bacilli</taxon>
        <taxon>Bacillales</taxon>
        <taxon>Guptibacillaceae</taxon>
        <taxon>Exobacillus</taxon>
    </lineage>
</organism>
<dbReference type="EMBL" id="SWLG01000008">
    <property type="protein sequence ID" value="TLS36972.1"/>
    <property type="molecule type" value="Genomic_DNA"/>
</dbReference>
<dbReference type="InterPro" id="IPR037523">
    <property type="entry name" value="VOC_core"/>
</dbReference>
<dbReference type="CDD" id="cd06587">
    <property type="entry name" value="VOC"/>
    <property type="match status" value="1"/>
</dbReference>
<accession>A0A5R9F043</accession>
<dbReference type="PROSITE" id="PS51819">
    <property type="entry name" value="VOC"/>
    <property type="match status" value="1"/>
</dbReference>
<dbReference type="SUPFAM" id="SSF54593">
    <property type="entry name" value="Glyoxalase/Bleomycin resistance protein/Dihydroxybiphenyl dioxygenase"/>
    <property type="match status" value="1"/>
</dbReference>
<dbReference type="InterPro" id="IPR029068">
    <property type="entry name" value="Glyas_Bleomycin-R_OHBP_Dase"/>
</dbReference>